<sequence>MVDMTKPFWFEDVPFEREHQQRISNVLDIKQYFLRMHKVLKRPDFKFKGETYTTAKIVLQTLKIIENFHASYILGNPISITGEQNIVKEFNRIYKKGRYNTADYQIAQDLAKYGNAFEYDYMDNNVVKPHIIPNESAYPVYDDAENYIAFVEYWKDADTGTAHYYVYYPDKVQIWKDNVMVSEKPNLTGLPIHYASLDKTAYNFFGDSPMNDLIPIMDKIENLLSKLDDAITTLSMNPLGVCAGRATDASVSKDMCGEMLVFEAGGGFKYASATLDYNSIKLELDNLIQQLYTIACVPSAVVGQSNIANVSEISLKLLFSQSDNRAKQMTKVLKDGFYLRFEYFRKLLALQGKTFTDDDFDEVDVTFNYNRPVDTQSMINELKTQYDMGAISKQTVIDLSPYTTNTALEMQRLQDKDEVPIQDNKNDVKI</sequence>
<protein>
    <submittedName>
        <fullName evidence="1">Phage portal protein</fullName>
    </submittedName>
</protein>
<gene>
    <name evidence="1" type="ORF">H6X83_05900</name>
</gene>
<dbReference type="EMBL" id="CP060696">
    <property type="protein sequence ID" value="QNO19137.1"/>
    <property type="molecule type" value="Genomic_DNA"/>
</dbReference>
<evidence type="ECO:0000313" key="1">
    <source>
        <dbReference type="EMBL" id="QNO19137.1"/>
    </source>
</evidence>
<dbReference type="Proteomes" id="UP000516046">
    <property type="component" value="Chromosome"/>
</dbReference>
<organism evidence="1 2">
    <name type="scientific">Caproicibacterium amylolyticum</name>
    <dbReference type="NCBI Taxonomy" id="2766537"/>
    <lineage>
        <taxon>Bacteria</taxon>
        <taxon>Bacillati</taxon>
        <taxon>Bacillota</taxon>
        <taxon>Clostridia</taxon>
        <taxon>Eubacteriales</taxon>
        <taxon>Oscillospiraceae</taxon>
        <taxon>Caproicibacterium</taxon>
    </lineage>
</organism>
<proteinExistence type="predicted"/>
<name>A0A7G9WKC5_9FIRM</name>
<dbReference type="AlphaFoldDB" id="A0A7G9WKC5"/>
<evidence type="ECO:0000313" key="2">
    <source>
        <dbReference type="Proteomes" id="UP000516046"/>
    </source>
</evidence>
<keyword evidence="2" id="KW-1185">Reference proteome</keyword>
<dbReference type="Pfam" id="PF05133">
    <property type="entry name" value="SPP1_portal"/>
    <property type="match status" value="1"/>
</dbReference>
<dbReference type="RefSeq" id="WP_212508206.1">
    <property type="nucleotide sequence ID" value="NZ_CP060696.1"/>
</dbReference>
<dbReference type="InterPro" id="IPR021145">
    <property type="entry name" value="Portal_protein_SPP1_Gp6-like"/>
</dbReference>
<reference evidence="1 2" key="1">
    <citation type="submission" date="2020-08" db="EMBL/GenBank/DDBJ databases">
        <authorList>
            <person name="Ren C."/>
            <person name="Gu Y."/>
            <person name="Xu Y."/>
        </authorList>
    </citation>
    <scope>NUCLEOTIDE SEQUENCE [LARGE SCALE GENOMIC DNA]</scope>
    <source>
        <strain evidence="1 2">LBM18003</strain>
    </source>
</reference>
<accession>A0A7G9WKC5</accession>
<dbReference type="KEGG" id="caml:H6X83_05900"/>